<evidence type="ECO:0000313" key="1">
    <source>
        <dbReference type="EMBL" id="CAH1448171.1"/>
    </source>
</evidence>
<organism evidence="1 2">
    <name type="scientific">Lactuca virosa</name>
    <dbReference type="NCBI Taxonomy" id="75947"/>
    <lineage>
        <taxon>Eukaryota</taxon>
        <taxon>Viridiplantae</taxon>
        <taxon>Streptophyta</taxon>
        <taxon>Embryophyta</taxon>
        <taxon>Tracheophyta</taxon>
        <taxon>Spermatophyta</taxon>
        <taxon>Magnoliopsida</taxon>
        <taxon>eudicotyledons</taxon>
        <taxon>Gunneridae</taxon>
        <taxon>Pentapetalae</taxon>
        <taxon>asterids</taxon>
        <taxon>campanulids</taxon>
        <taxon>Asterales</taxon>
        <taxon>Asteraceae</taxon>
        <taxon>Cichorioideae</taxon>
        <taxon>Cichorieae</taxon>
        <taxon>Lactucinae</taxon>
        <taxon>Lactuca</taxon>
    </lineage>
</organism>
<dbReference type="Proteomes" id="UP001157418">
    <property type="component" value="Unassembled WGS sequence"/>
</dbReference>
<protein>
    <submittedName>
        <fullName evidence="1">Uncharacterized protein</fullName>
    </submittedName>
</protein>
<keyword evidence="2" id="KW-1185">Reference proteome</keyword>
<dbReference type="Gene3D" id="2.160.20.10">
    <property type="entry name" value="Single-stranded right-handed beta-helix, Pectin lyase-like"/>
    <property type="match status" value="1"/>
</dbReference>
<dbReference type="InterPro" id="IPR012334">
    <property type="entry name" value="Pectin_lyas_fold"/>
</dbReference>
<reference evidence="1 2" key="1">
    <citation type="submission" date="2022-01" db="EMBL/GenBank/DDBJ databases">
        <authorList>
            <person name="Xiong W."/>
            <person name="Schranz E."/>
        </authorList>
    </citation>
    <scope>NUCLEOTIDE SEQUENCE [LARGE SCALE GENOMIC DNA]</scope>
</reference>
<evidence type="ECO:0000313" key="2">
    <source>
        <dbReference type="Proteomes" id="UP001157418"/>
    </source>
</evidence>
<proteinExistence type="predicted"/>
<name>A0AAU9PD73_9ASTR</name>
<dbReference type="AlphaFoldDB" id="A0AAU9PD73"/>
<comment type="caution">
    <text evidence="1">The sequence shown here is derived from an EMBL/GenBank/DDBJ whole genome shotgun (WGS) entry which is preliminary data.</text>
</comment>
<gene>
    <name evidence="1" type="ORF">LVIROSA_LOCUS33732</name>
</gene>
<sequence>MSAPTLAVLLCPETLLSCFSSRLGTSDNLLISIQDKIKGADTMSELDKKHKKENEERLEEVKNALSLKTRKTRSSLPSSLVASSGNSRLPAVDSSPLTSIAGYRRTKQHRQPLHTTDSIRFRCMRYCFRSTAFNCMLSKSNFSDSLDMLEDKSLKIEDDSDLPSWSGDERGVSVLMNVDSFGAVGDGVSDDTKVNIHI</sequence>
<dbReference type="EMBL" id="CAKMRJ010005634">
    <property type="protein sequence ID" value="CAH1448171.1"/>
    <property type="molecule type" value="Genomic_DNA"/>
</dbReference>
<accession>A0AAU9PD73</accession>